<evidence type="ECO:0000256" key="1">
    <source>
        <dbReference type="ARBA" id="ARBA00006068"/>
    </source>
</evidence>
<dbReference type="PANTHER" id="PTHR33392">
    <property type="entry name" value="POLYISOPRENYL-TEICHOIC ACID--PEPTIDOGLYCAN TEICHOIC ACID TRANSFERASE TAGU"/>
    <property type="match status" value="1"/>
</dbReference>
<evidence type="ECO:0000313" key="4">
    <source>
        <dbReference type="EMBL" id="MCU6745656.1"/>
    </source>
</evidence>
<dbReference type="InterPro" id="IPR050922">
    <property type="entry name" value="LytR/CpsA/Psr_CW_biosynth"/>
</dbReference>
<proteinExistence type="inferred from homology"/>
<comment type="similarity">
    <text evidence="1">Belongs to the LytR/CpsA/Psr (LCP) family.</text>
</comment>
<dbReference type="PANTHER" id="PTHR33392:SF6">
    <property type="entry name" value="POLYISOPRENYL-TEICHOIC ACID--PEPTIDOGLYCAN TEICHOIC ACID TRANSFERASE TAGU"/>
    <property type="match status" value="1"/>
</dbReference>
<dbReference type="Gene3D" id="3.40.630.190">
    <property type="entry name" value="LCP protein"/>
    <property type="match status" value="1"/>
</dbReference>
<gene>
    <name evidence="4" type="ORF">OCV77_14365</name>
</gene>
<dbReference type="EMBL" id="JAOQKJ010000015">
    <property type="protein sequence ID" value="MCU6745656.1"/>
    <property type="molecule type" value="Genomic_DNA"/>
</dbReference>
<keyword evidence="2" id="KW-0472">Membrane</keyword>
<evidence type="ECO:0000256" key="2">
    <source>
        <dbReference type="SAM" id="Phobius"/>
    </source>
</evidence>
<dbReference type="InterPro" id="IPR004474">
    <property type="entry name" value="LytR_CpsA_psr"/>
</dbReference>
<feature type="domain" description="Cell envelope-related transcriptional attenuator" evidence="3">
    <location>
        <begin position="137"/>
        <end position="294"/>
    </location>
</feature>
<organism evidence="4 5">
    <name type="scientific">Suilimivivens aceti</name>
    <dbReference type="NCBI Taxonomy" id="2981774"/>
    <lineage>
        <taxon>Bacteria</taxon>
        <taxon>Bacillati</taxon>
        <taxon>Bacillota</taxon>
        <taxon>Clostridia</taxon>
        <taxon>Lachnospirales</taxon>
        <taxon>Lachnospiraceae</taxon>
        <taxon>Suilimivivens</taxon>
    </lineage>
</organism>
<reference evidence="4 5" key="1">
    <citation type="journal article" date="2021" name="ISME Commun">
        <title>Automated analysis of genomic sequences facilitates high-throughput and comprehensive description of bacteria.</title>
        <authorList>
            <person name="Hitch T.C.A."/>
        </authorList>
    </citation>
    <scope>NUCLEOTIDE SEQUENCE [LARGE SCALE GENOMIC DNA]</scope>
    <source>
        <strain evidence="4 5">Sanger_18</strain>
    </source>
</reference>
<protein>
    <submittedName>
        <fullName evidence="4">LCP family protein</fullName>
    </submittedName>
</protein>
<dbReference type="Proteomes" id="UP001652432">
    <property type="component" value="Unassembled WGS sequence"/>
</dbReference>
<evidence type="ECO:0000259" key="3">
    <source>
        <dbReference type="Pfam" id="PF03816"/>
    </source>
</evidence>
<keyword evidence="2" id="KW-0812">Transmembrane</keyword>
<evidence type="ECO:0000313" key="5">
    <source>
        <dbReference type="Proteomes" id="UP001652432"/>
    </source>
</evidence>
<sequence length="379" mass="42612">MTKKEKRDLRINQEKEYLLDPEYVAAKKKKRKKKLAFTIVIELIAVAALIVSAFQIVRAVGKKSLTSKAEEAAPDLNLVRASETLTEEEETKWQEGWVKYNGSIYAYNEDIRTFLFMGIDKKSDVKEVEEGTKGGQADALFLAVMNPHDKTLKIVGINRNTMADVDIYNDSGAYVTTQKAQITVQHGFGNGVEESCEYQKKAVSRLFYGLPIHGYAAINMSAIPTINDAVGGVDVTVLDDLTKYDSSLKKDAKVHLMGEAAFWYVKARDVNVFGSADMRLARQKQYLNAYVQAARSAAKKDITVALDLYQAVVPQMVTDISADEVAYLAPILVDYSFDENSFYMMQGETVMGDEFEEFYPDEDALYEMILNIFYEPVEQ</sequence>
<keyword evidence="2" id="KW-1133">Transmembrane helix</keyword>
<keyword evidence="5" id="KW-1185">Reference proteome</keyword>
<comment type="caution">
    <text evidence="4">The sequence shown here is derived from an EMBL/GenBank/DDBJ whole genome shotgun (WGS) entry which is preliminary data.</text>
</comment>
<feature type="transmembrane region" description="Helical" evidence="2">
    <location>
        <begin position="35"/>
        <end position="57"/>
    </location>
</feature>
<dbReference type="Pfam" id="PF03816">
    <property type="entry name" value="LytR_cpsA_psr"/>
    <property type="match status" value="1"/>
</dbReference>
<dbReference type="RefSeq" id="WP_262575690.1">
    <property type="nucleotide sequence ID" value="NZ_JAOQKJ010000015.1"/>
</dbReference>
<accession>A0ABT2T6P3</accession>
<name>A0ABT2T6P3_9FIRM</name>